<dbReference type="PROSITE" id="PS50158">
    <property type="entry name" value="ZF_CCHC"/>
    <property type="match status" value="1"/>
</dbReference>
<protein>
    <recommendedName>
        <fullName evidence="3">CCHC-type domain-containing protein</fullName>
    </recommendedName>
</protein>
<dbReference type="GO" id="GO:0008270">
    <property type="term" value="F:zinc ion binding"/>
    <property type="evidence" value="ECO:0007669"/>
    <property type="project" value="UniProtKB-KW"/>
</dbReference>
<gene>
    <name evidence="4" type="ORF">CEURO_LOCUS553</name>
</gene>
<dbReference type="GO" id="GO:0003676">
    <property type="term" value="F:nucleic acid binding"/>
    <property type="evidence" value="ECO:0007669"/>
    <property type="project" value="InterPro"/>
</dbReference>
<name>A0A9P0YGR4_CUSEU</name>
<dbReference type="EMBL" id="CAMAPE010000002">
    <property type="protein sequence ID" value="CAH9053815.1"/>
    <property type="molecule type" value="Genomic_DNA"/>
</dbReference>
<dbReference type="PANTHER" id="PTHR33325">
    <property type="entry name" value="ZINC FINGER, CCHC-TYPE-RELATED"/>
    <property type="match status" value="1"/>
</dbReference>
<evidence type="ECO:0000259" key="3">
    <source>
        <dbReference type="PROSITE" id="PS50158"/>
    </source>
</evidence>
<dbReference type="PANTHER" id="PTHR33325:SF11">
    <property type="entry name" value="COLD SHOCK DOMAIN-CONTAINING PROTEIN 4-LIKE"/>
    <property type="match status" value="1"/>
</dbReference>
<evidence type="ECO:0000256" key="1">
    <source>
        <dbReference type="PROSITE-ProRule" id="PRU00047"/>
    </source>
</evidence>
<keyword evidence="5" id="KW-1185">Reference proteome</keyword>
<keyword evidence="1" id="KW-0862">Zinc</keyword>
<dbReference type="Proteomes" id="UP001152484">
    <property type="component" value="Unassembled WGS sequence"/>
</dbReference>
<feature type="compositionally biased region" description="Basic residues" evidence="2">
    <location>
        <begin position="217"/>
        <end position="250"/>
    </location>
</feature>
<organism evidence="4 5">
    <name type="scientific">Cuscuta europaea</name>
    <name type="common">European dodder</name>
    <dbReference type="NCBI Taxonomy" id="41803"/>
    <lineage>
        <taxon>Eukaryota</taxon>
        <taxon>Viridiplantae</taxon>
        <taxon>Streptophyta</taxon>
        <taxon>Embryophyta</taxon>
        <taxon>Tracheophyta</taxon>
        <taxon>Spermatophyta</taxon>
        <taxon>Magnoliopsida</taxon>
        <taxon>eudicotyledons</taxon>
        <taxon>Gunneridae</taxon>
        <taxon>Pentapetalae</taxon>
        <taxon>asterids</taxon>
        <taxon>lamiids</taxon>
        <taxon>Solanales</taxon>
        <taxon>Convolvulaceae</taxon>
        <taxon>Cuscuteae</taxon>
        <taxon>Cuscuta</taxon>
        <taxon>Cuscuta subgen. Cuscuta</taxon>
    </lineage>
</organism>
<keyword evidence="1" id="KW-0479">Metal-binding</keyword>
<keyword evidence="1" id="KW-0863">Zinc-finger</keyword>
<comment type="caution">
    <text evidence="4">The sequence shown here is derived from an EMBL/GenBank/DDBJ whole genome shotgun (WGS) entry which is preliminary data.</text>
</comment>
<reference evidence="4" key="1">
    <citation type="submission" date="2022-07" db="EMBL/GenBank/DDBJ databases">
        <authorList>
            <person name="Macas J."/>
            <person name="Novak P."/>
            <person name="Neumann P."/>
        </authorList>
    </citation>
    <scope>NUCLEOTIDE SEQUENCE</scope>
</reference>
<sequence>MSNLAKFEFAALDISGKNYLSWVLDAEIHLDAKSLGDTIKIGNTASKENKAKAMNFLRHHLHEDLKSEYLTERDPLELWENLKQRYDHQKTTILPAARYEWTHLRLQDFKSVVDYNSAMYRITSQLRLCGEKITDDEILEKTYSTFHPSNSVLSQQHRQKGYTKYFDLMNQLLVAEKNNELILKNHQTRPTGSTPAPFPEANAVTNNNSNKKERSHASSRGRGHGRGRGRGSHHGNRGGHTHRGGYRGGRVTHFKGPSRHQKWQKNENYGKGCSQKTENTCFRCGARNHWSRTCRTPKHLVELYQQSLKNKENKVETNFAFDDDDLLDEPESSTHLEVGDFLEEKH</sequence>
<accession>A0A9P0YGR4</accession>
<evidence type="ECO:0000256" key="2">
    <source>
        <dbReference type="SAM" id="MobiDB-lite"/>
    </source>
</evidence>
<dbReference type="OrthoDB" id="1692910at2759"/>
<dbReference type="InterPro" id="IPR036875">
    <property type="entry name" value="Znf_CCHC_sf"/>
</dbReference>
<dbReference type="SMART" id="SM00343">
    <property type="entry name" value="ZnF_C2HC"/>
    <property type="match status" value="1"/>
</dbReference>
<evidence type="ECO:0000313" key="4">
    <source>
        <dbReference type="EMBL" id="CAH9053815.1"/>
    </source>
</evidence>
<feature type="domain" description="CCHC-type" evidence="3">
    <location>
        <begin position="281"/>
        <end position="295"/>
    </location>
</feature>
<dbReference type="SUPFAM" id="SSF57756">
    <property type="entry name" value="Retrovirus zinc finger-like domains"/>
    <property type="match status" value="1"/>
</dbReference>
<dbReference type="AlphaFoldDB" id="A0A9P0YGR4"/>
<feature type="region of interest" description="Disordered" evidence="2">
    <location>
        <begin position="187"/>
        <end position="250"/>
    </location>
</feature>
<dbReference type="InterPro" id="IPR001878">
    <property type="entry name" value="Znf_CCHC"/>
</dbReference>
<evidence type="ECO:0000313" key="5">
    <source>
        <dbReference type="Proteomes" id="UP001152484"/>
    </source>
</evidence>
<proteinExistence type="predicted"/>